<dbReference type="AlphaFoldDB" id="A0A722XRN1"/>
<organism evidence="1">
    <name type="scientific">Salmonella enterica</name>
    <name type="common">Salmonella choleraesuis</name>
    <dbReference type="NCBI Taxonomy" id="28901"/>
    <lineage>
        <taxon>Bacteria</taxon>
        <taxon>Pseudomonadati</taxon>
        <taxon>Pseudomonadota</taxon>
        <taxon>Gammaproteobacteria</taxon>
        <taxon>Enterobacterales</taxon>
        <taxon>Enterobacteriaceae</taxon>
        <taxon>Salmonella</taxon>
    </lineage>
</organism>
<protein>
    <submittedName>
        <fullName evidence="1">Uncharacterized protein</fullName>
    </submittedName>
</protein>
<reference evidence="1" key="1">
    <citation type="journal article" date="2018" name="Genome Biol.">
        <title>SKESA: strategic k-mer extension for scrupulous assemblies.</title>
        <authorList>
            <person name="Souvorov A."/>
            <person name="Agarwala R."/>
            <person name="Lipman D.J."/>
        </authorList>
    </citation>
    <scope>NUCLEOTIDE SEQUENCE</scope>
    <source>
        <strain evidence="1">R17.5973</strain>
    </source>
</reference>
<evidence type="ECO:0000313" key="1">
    <source>
        <dbReference type="EMBL" id="HAD9329100.1"/>
    </source>
</evidence>
<accession>A0A722XRN1</accession>
<dbReference type="EMBL" id="DAAQHH010000008">
    <property type="protein sequence ID" value="HAD9329100.1"/>
    <property type="molecule type" value="Genomic_DNA"/>
</dbReference>
<reference evidence="1" key="2">
    <citation type="submission" date="2019-01" db="EMBL/GenBank/DDBJ databases">
        <authorList>
            <consortium name="NCBI Pathogen Detection Project"/>
        </authorList>
    </citation>
    <scope>NUCLEOTIDE SEQUENCE</scope>
    <source>
        <strain evidence="1">R17.5973</strain>
    </source>
</reference>
<name>A0A722XRN1_SALER</name>
<comment type="caution">
    <text evidence="1">The sequence shown here is derived from an EMBL/GenBank/DDBJ whole genome shotgun (WGS) entry which is preliminary data.</text>
</comment>
<proteinExistence type="predicted"/>
<sequence length="135" mass="15254">MNVYQLKTRTEAFIWLSLMEGDLLSIRASLNAGLYPSYDDRSEEPEFECAVFNCGTAFGEFMERLESEDFDALSTAGNELTGMIDNMGKMLCEPVWTQAVLLGRNEVRADRAICAAEADGWLYGSRIYRRRPGMD</sequence>
<gene>
    <name evidence="1" type="ORF">G1429_17905</name>
</gene>